<dbReference type="Gene3D" id="1.10.357.10">
    <property type="entry name" value="Tetracycline Repressor, domain 2"/>
    <property type="match status" value="1"/>
</dbReference>
<dbReference type="PROSITE" id="PS50977">
    <property type="entry name" value="HTH_TETR_2"/>
    <property type="match status" value="1"/>
</dbReference>
<dbReference type="InterPro" id="IPR050109">
    <property type="entry name" value="HTH-type_TetR-like_transc_reg"/>
</dbReference>
<dbReference type="InterPro" id="IPR001647">
    <property type="entry name" value="HTH_TetR"/>
</dbReference>
<evidence type="ECO:0000256" key="1">
    <source>
        <dbReference type="ARBA" id="ARBA00023125"/>
    </source>
</evidence>
<evidence type="ECO:0000259" key="3">
    <source>
        <dbReference type="PROSITE" id="PS50977"/>
    </source>
</evidence>
<dbReference type="RefSeq" id="WP_169456848.1">
    <property type="nucleotide sequence ID" value="NZ_CP051774.1"/>
</dbReference>
<dbReference type="AlphaFoldDB" id="A0A858RNQ2"/>
<dbReference type="GO" id="GO:0003700">
    <property type="term" value="F:DNA-binding transcription factor activity"/>
    <property type="evidence" value="ECO:0007669"/>
    <property type="project" value="TreeGrafter"/>
</dbReference>
<organism evidence="4 5">
    <name type="scientific">Luteolibacter luteus</name>
    <dbReference type="NCBI Taxonomy" id="2728835"/>
    <lineage>
        <taxon>Bacteria</taxon>
        <taxon>Pseudomonadati</taxon>
        <taxon>Verrucomicrobiota</taxon>
        <taxon>Verrucomicrobiia</taxon>
        <taxon>Verrucomicrobiales</taxon>
        <taxon>Verrucomicrobiaceae</taxon>
        <taxon>Luteolibacter</taxon>
    </lineage>
</organism>
<name>A0A858RNQ2_9BACT</name>
<feature type="DNA-binding region" description="H-T-H motif" evidence="2">
    <location>
        <begin position="33"/>
        <end position="52"/>
    </location>
</feature>
<protein>
    <submittedName>
        <fullName evidence="4">TetR/AcrR family transcriptional regulator</fullName>
    </submittedName>
</protein>
<dbReference type="PANTHER" id="PTHR30055">
    <property type="entry name" value="HTH-TYPE TRANSCRIPTIONAL REGULATOR RUTR"/>
    <property type="match status" value="1"/>
</dbReference>
<dbReference type="InterPro" id="IPR009057">
    <property type="entry name" value="Homeodomain-like_sf"/>
</dbReference>
<dbReference type="PANTHER" id="PTHR30055:SF146">
    <property type="entry name" value="HTH-TYPE TRANSCRIPTIONAL DUAL REGULATOR CECR"/>
    <property type="match status" value="1"/>
</dbReference>
<dbReference type="Proteomes" id="UP000501812">
    <property type="component" value="Chromosome"/>
</dbReference>
<dbReference type="SUPFAM" id="SSF46689">
    <property type="entry name" value="Homeodomain-like"/>
    <property type="match status" value="1"/>
</dbReference>
<evidence type="ECO:0000256" key="2">
    <source>
        <dbReference type="PROSITE-ProRule" id="PRU00335"/>
    </source>
</evidence>
<keyword evidence="1 2" id="KW-0238">DNA-binding</keyword>
<sequence length="196" mass="21600">MKADKRPSNRALRARKDLLQAAARLTKGGRRPTMEEVAKDALVSRATAYRYFKNIDELLVEAPLDAAVGRPEEMFAGDPSDDPEKRIAAAEAAMHEITYRNESQLRVLLANAIQRDPTDAKAPKRQNRRTPLIEAALATSKHRFTDGNYKMLCSALAMVIGTESMIVCQDVLGIDEAAAKKAKAWAVKALVRAALR</sequence>
<proteinExistence type="predicted"/>
<reference evidence="4 5" key="1">
    <citation type="submission" date="2020-04" db="EMBL/GenBank/DDBJ databases">
        <title>Luteolibacter sp. G-1-1-1 isolated from soil.</title>
        <authorList>
            <person name="Dahal R.H."/>
        </authorList>
    </citation>
    <scope>NUCLEOTIDE SEQUENCE [LARGE SCALE GENOMIC DNA]</scope>
    <source>
        <strain evidence="4 5">G-1-1-1</strain>
    </source>
</reference>
<dbReference type="KEGG" id="luo:HHL09_22120"/>
<accession>A0A858RNQ2</accession>
<evidence type="ECO:0000313" key="4">
    <source>
        <dbReference type="EMBL" id="QJE98365.1"/>
    </source>
</evidence>
<evidence type="ECO:0000313" key="5">
    <source>
        <dbReference type="Proteomes" id="UP000501812"/>
    </source>
</evidence>
<dbReference type="EMBL" id="CP051774">
    <property type="protein sequence ID" value="QJE98365.1"/>
    <property type="molecule type" value="Genomic_DNA"/>
</dbReference>
<feature type="domain" description="HTH tetR-type" evidence="3">
    <location>
        <begin position="12"/>
        <end position="70"/>
    </location>
</feature>
<dbReference type="GO" id="GO:0000976">
    <property type="term" value="F:transcription cis-regulatory region binding"/>
    <property type="evidence" value="ECO:0007669"/>
    <property type="project" value="TreeGrafter"/>
</dbReference>
<keyword evidence="5" id="KW-1185">Reference proteome</keyword>
<gene>
    <name evidence="4" type="ORF">HHL09_22120</name>
</gene>
<dbReference type="Pfam" id="PF00440">
    <property type="entry name" value="TetR_N"/>
    <property type="match status" value="1"/>
</dbReference>